<name>A0ACC0F1W2_9ERIC</name>
<gene>
    <name evidence="1" type="ORF">LOK49_LG15G01137</name>
</gene>
<protein>
    <submittedName>
        <fullName evidence="1">Biogenesis of lysosome-related organelles complex 1 subunit 1</fullName>
    </submittedName>
</protein>
<organism evidence="1 2">
    <name type="scientific">Camellia lanceoleosa</name>
    <dbReference type="NCBI Taxonomy" id="1840588"/>
    <lineage>
        <taxon>Eukaryota</taxon>
        <taxon>Viridiplantae</taxon>
        <taxon>Streptophyta</taxon>
        <taxon>Embryophyta</taxon>
        <taxon>Tracheophyta</taxon>
        <taxon>Spermatophyta</taxon>
        <taxon>Magnoliopsida</taxon>
        <taxon>eudicotyledons</taxon>
        <taxon>Gunneridae</taxon>
        <taxon>Pentapetalae</taxon>
        <taxon>asterids</taxon>
        <taxon>Ericales</taxon>
        <taxon>Theaceae</taxon>
        <taxon>Camellia</taxon>
    </lineage>
</organism>
<comment type="caution">
    <text evidence="1">The sequence shown here is derived from an EMBL/GenBank/DDBJ whole genome shotgun (WGS) entry which is preliminary data.</text>
</comment>
<dbReference type="EMBL" id="CM045768">
    <property type="protein sequence ID" value="KAI7982691.1"/>
    <property type="molecule type" value="Genomic_DNA"/>
</dbReference>
<reference evidence="1 2" key="1">
    <citation type="journal article" date="2022" name="Plant J.">
        <title>Chromosome-level genome of Camellia lanceoleosa provides a valuable resource for understanding genome evolution and self-incompatibility.</title>
        <authorList>
            <person name="Gong W."/>
            <person name="Xiao S."/>
            <person name="Wang L."/>
            <person name="Liao Z."/>
            <person name="Chang Y."/>
            <person name="Mo W."/>
            <person name="Hu G."/>
            <person name="Li W."/>
            <person name="Zhao G."/>
            <person name="Zhu H."/>
            <person name="Hu X."/>
            <person name="Ji K."/>
            <person name="Xiang X."/>
            <person name="Song Q."/>
            <person name="Yuan D."/>
            <person name="Jin S."/>
            <person name="Zhang L."/>
        </authorList>
    </citation>
    <scope>NUCLEOTIDE SEQUENCE [LARGE SCALE GENOMIC DNA]</scope>
    <source>
        <strain evidence="1">SQ_2022a</strain>
    </source>
</reference>
<dbReference type="Proteomes" id="UP001060215">
    <property type="component" value="Chromosome 11"/>
</dbReference>
<sequence length="113" mass="12942">MRLEARSVFRICRWMLPTVASKNRSAKRIKLETRALAATVMRFVKQTDRWLAASHAINTAIKVPPISSPPLFTNYITRSSGYWIGPCNHHHEEGGYGTVHVGPSFRLWSHRQK</sequence>
<evidence type="ECO:0000313" key="1">
    <source>
        <dbReference type="EMBL" id="KAI7982691.1"/>
    </source>
</evidence>
<accession>A0ACC0F1W2</accession>
<keyword evidence="2" id="KW-1185">Reference proteome</keyword>
<evidence type="ECO:0000313" key="2">
    <source>
        <dbReference type="Proteomes" id="UP001060215"/>
    </source>
</evidence>
<proteinExistence type="predicted"/>